<evidence type="ECO:0000256" key="7">
    <source>
        <dbReference type="ARBA" id="ARBA00022769"/>
    </source>
</evidence>
<reference evidence="19" key="1">
    <citation type="submission" date="2021-01" db="EMBL/GenBank/DDBJ databases">
        <title>Modified the classification status of verrucomicrobia.</title>
        <authorList>
            <person name="Feng X."/>
        </authorList>
    </citation>
    <scope>NUCLEOTIDE SEQUENCE</scope>
    <source>
        <strain evidence="19">KCTC 22201</strain>
    </source>
</reference>
<evidence type="ECO:0000256" key="9">
    <source>
        <dbReference type="ARBA" id="ARBA00022833"/>
    </source>
</evidence>
<dbReference type="InterPro" id="IPR003439">
    <property type="entry name" value="ABC_transporter-like_ATP-bd"/>
</dbReference>
<comment type="subcellular location">
    <subcellularLocation>
        <location evidence="1">Cytoplasm</location>
    </subcellularLocation>
</comment>
<evidence type="ECO:0000256" key="10">
    <source>
        <dbReference type="ARBA" id="ARBA00022840"/>
    </source>
</evidence>
<evidence type="ECO:0000313" key="20">
    <source>
        <dbReference type="Proteomes" id="UP000658278"/>
    </source>
</evidence>
<dbReference type="GO" id="GO:0005737">
    <property type="term" value="C:cytoplasm"/>
    <property type="evidence" value="ECO:0007669"/>
    <property type="project" value="UniProtKB-SubCell"/>
</dbReference>
<keyword evidence="9" id="KW-0862">Zinc</keyword>
<dbReference type="GO" id="GO:0005524">
    <property type="term" value="F:ATP binding"/>
    <property type="evidence" value="ECO:0007669"/>
    <property type="project" value="UniProtKB-KW"/>
</dbReference>
<protein>
    <recommendedName>
        <fullName evidence="15">UvrABC system protein A</fullName>
    </recommendedName>
    <alternativeName>
        <fullName evidence="16">Excinuclease ABC subunit A</fullName>
    </alternativeName>
</protein>
<dbReference type="EMBL" id="JAENII010000012">
    <property type="protein sequence ID" value="MBK1828333.1"/>
    <property type="molecule type" value="Genomic_DNA"/>
</dbReference>
<dbReference type="RefSeq" id="WP_200281555.1">
    <property type="nucleotide sequence ID" value="NZ_JAENII010000012.1"/>
</dbReference>
<dbReference type="PROSITE" id="PS50893">
    <property type="entry name" value="ABC_TRANSPORTER_2"/>
    <property type="match status" value="1"/>
</dbReference>
<keyword evidence="7" id="KW-0228">DNA excision</keyword>
<name>A0A934VCD6_9BACT</name>
<keyword evidence="2" id="KW-0963">Cytoplasm</keyword>
<dbReference type="GO" id="GO:0009380">
    <property type="term" value="C:excinuclease repair complex"/>
    <property type="evidence" value="ECO:0007669"/>
    <property type="project" value="InterPro"/>
</dbReference>
<dbReference type="SUPFAM" id="SSF52540">
    <property type="entry name" value="P-loop containing nucleoside triphosphate hydrolases"/>
    <property type="match status" value="4"/>
</dbReference>
<dbReference type="SMART" id="SM00382">
    <property type="entry name" value="AAA"/>
    <property type="match status" value="4"/>
</dbReference>
<feature type="domain" description="ABC transporter" evidence="18">
    <location>
        <begin position="1600"/>
        <end position="1941"/>
    </location>
</feature>
<dbReference type="GO" id="GO:0004518">
    <property type="term" value="F:nuclease activity"/>
    <property type="evidence" value="ECO:0007669"/>
    <property type="project" value="UniProtKB-KW"/>
</dbReference>
<keyword evidence="4" id="KW-0677">Repeat</keyword>
<keyword evidence="3" id="KW-0479">Metal-binding</keyword>
<dbReference type="InterPro" id="IPR004602">
    <property type="entry name" value="UvrA"/>
</dbReference>
<dbReference type="InterPro" id="IPR027417">
    <property type="entry name" value="P-loop_NTPase"/>
</dbReference>
<feature type="region of interest" description="Disordered" evidence="17">
    <location>
        <begin position="605"/>
        <end position="630"/>
    </location>
</feature>
<evidence type="ECO:0000256" key="6">
    <source>
        <dbReference type="ARBA" id="ARBA00022763"/>
    </source>
</evidence>
<organism evidence="19 20">
    <name type="scientific">Haloferula rosea</name>
    <dbReference type="NCBI Taxonomy" id="490093"/>
    <lineage>
        <taxon>Bacteria</taxon>
        <taxon>Pseudomonadati</taxon>
        <taxon>Verrucomicrobiota</taxon>
        <taxon>Verrucomicrobiia</taxon>
        <taxon>Verrucomicrobiales</taxon>
        <taxon>Verrucomicrobiaceae</taxon>
        <taxon>Haloferula</taxon>
    </lineage>
</organism>
<dbReference type="GO" id="GO:0003677">
    <property type="term" value="F:DNA binding"/>
    <property type="evidence" value="ECO:0007669"/>
    <property type="project" value="UniProtKB-KW"/>
</dbReference>
<evidence type="ECO:0000256" key="13">
    <source>
        <dbReference type="ARBA" id="ARBA00023204"/>
    </source>
</evidence>
<evidence type="ECO:0000256" key="11">
    <source>
        <dbReference type="ARBA" id="ARBA00022881"/>
    </source>
</evidence>
<dbReference type="GO" id="GO:0016887">
    <property type="term" value="F:ATP hydrolysis activity"/>
    <property type="evidence" value="ECO:0007669"/>
    <property type="project" value="InterPro"/>
</dbReference>
<evidence type="ECO:0000256" key="2">
    <source>
        <dbReference type="ARBA" id="ARBA00022490"/>
    </source>
</evidence>
<feature type="region of interest" description="Disordered" evidence="17">
    <location>
        <begin position="1915"/>
        <end position="1945"/>
    </location>
</feature>
<dbReference type="Gene3D" id="1.20.1580.10">
    <property type="entry name" value="ABC transporter ATPase like domain"/>
    <property type="match status" value="3"/>
</dbReference>
<dbReference type="Proteomes" id="UP000658278">
    <property type="component" value="Unassembled WGS sequence"/>
</dbReference>
<evidence type="ECO:0000256" key="3">
    <source>
        <dbReference type="ARBA" id="ARBA00022723"/>
    </source>
</evidence>
<keyword evidence="8" id="KW-0863">Zinc-finger</keyword>
<evidence type="ECO:0000313" key="19">
    <source>
        <dbReference type="EMBL" id="MBK1828333.1"/>
    </source>
</evidence>
<keyword evidence="10" id="KW-0067">ATP-binding</keyword>
<evidence type="ECO:0000256" key="5">
    <source>
        <dbReference type="ARBA" id="ARBA00022741"/>
    </source>
</evidence>
<dbReference type="PANTHER" id="PTHR43152:SF3">
    <property type="entry name" value="UVRABC SYSTEM PROTEIN A"/>
    <property type="match status" value="1"/>
</dbReference>
<dbReference type="Gene3D" id="1.10.8.280">
    <property type="entry name" value="ABC transporter ATPase domain-like"/>
    <property type="match status" value="1"/>
</dbReference>
<dbReference type="Gene3D" id="3.40.50.300">
    <property type="entry name" value="P-loop containing nucleotide triphosphate hydrolases"/>
    <property type="match status" value="5"/>
</dbReference>
<evidence type="ECO:0000256" key="16">
    <source>
        <dbReference type="ARBA" id="ARBA00042156"/>
    </source>
</evidence>
<keyword evidence="20" id="KW-1185">Reference proteome</keyword>
<evidence type="ECO:0000256" key="1">
    <source>
        <dbReference type="ARBA" id="ARBA00004496"/>
    </source>
</evidence>
<dbReference type="InterPro" id="IPR041552">
    <property type="entry name" value="UvrA_DNA-bd"/>
</dbReference>
<dbReference type="InterPro" id="IPR041102">
    <property type="entry name" value="UvrA_inter"/>
</dbReference>
<dbReference type="Pfam" id="PF17760">
    <property type="entry name" value="UvrA_inter"/>
    <property type="match status" value="2"/>
</dbReference>
<evidence type="ECO:0000256" key="17">
    <source>
        <dbReference type="SAM" id="MobiDB-lite"/>
    </source>
</evidence>
<keyword evidence="13" id="KW-0234">DNA repair</keyword>
<dbReference type="GO" id="GO:0006289">
    <property type="term" value="P:nucleotide-excision repair"/>
    <property type="evidence" value="ECO:0007669"/>
    <property type="project" value="InterPro"/>
</dbReference>
<evidence type="ECO:0000256" key="15">
    <source>
        <dbReference type="ARBA" id="ARBA00039316"/>
    </source>
</evidence>
<feature type="compositionally biased region" description="Basic residues" evidence="17">
    <location>
        <begin position="1562"/>
        <end position="1573"/>
    </location>
</feature>
<keyword evidence="11" id="KW-0267">Excision nuclease</keyword>
<evidence type="ECO:0000259" key="18">
    <source>
        <dbReference type="PROSITE" id="PS50893"/>
    </source>
</evidence>
<evidence type="ECO:0000256" key="4">
    <source>
        <dbReference type="ARBA" id="ARBA00022737"/>
    </source>
</evidence>
<accession>A0A934VCD6</accession>
<gene>
    <name evidence="19" type="primary">uvrA</name>
    <name evidence="19" type="ORF">JIN81_14965</name>
</gene>
<evidence type="ECO:0000256" key="8">
    <source>
        <dbReference type="ARBA" id="ARBA00022771"/>
    </source>
</evidence>
<feature type="region of interest" description="Disordered" evidence="17">
    <location>
        <begin position="1236"/>
        <end position="1258"/>
    </location>
</feature>
<comment type="caution">
    <text evidence="19">The sequence shown here is derived from an EMBL/GenBank/DDBJ whole genome shotgun (WGS) entry which is preliminary data.</text>
</comment>
<keyword evidence="5" id="KW-0547">Nucleotide-binding</keyword>
<feature type="region of interest" description="Disordered" evidence="17">
    <location>
        <begin position="1549"/>
        <end position="1586"/>
    </location>
</feature>
<keyword evidence="12" id="KW-0238">DNA-binding</keyword>
<evidence type="ECO:0000256" key="12">
    <source>
        <dbReference type="ARBA" id="ARBA00023125"/>
    </source>
</evidence>
<dbReference type="PANTHER" id="PTHR43152">
    <property type="entry name" value="UVRABC SYSTEM PROTEIN A"/>
    <property type="match status" value="1"/>
</dbReference>
<dbReference type="InterPro" id="IPR017871">
    <property type="entry name" value="ABC_transporter-like_CS"/>
</dbReference>
<dbReference type="InterPro" id="IPR003593">
    <property type="entry name" value="AAA+_ATPase"/>
</dbReference>
<dbReference type="NCBIfam" id="TIGR00630">
    <property type="entry name" value="uvra"/>
    <property type="match status" value="1"/>
</dbReference>
<dbReference type="Gene3D" id="3.30.190.20">
    <property type="match status" value="1"/>
</dbReference>
<dbReference type="Gene3D" id="3.30.1490.20">
    <property type="entry name" value="ATP-grasp fold, A domain"/>
    <property type="match status" value="1"/>
</dbReference>
<comment type="similarity">
    <text evidence="14">Belongs to the ABC transporter superfamily. UvrA family.</text>
</comment>
<sequence>MASKKRSNKSTQPATSIQIRGARQHNLKGLDLDIPLGQLTVVTGPSGSGKSSLAFHTLYAEGQRRYVETFSPYVRQFFDRMDKPDVERIDGIPPAIAIEQKNNIRTTRSTVGTLTELNDYLKLLFARTATGHDPKTGEIISPDSPESAASWALDHLSGEKILVTFPVPIPPDTPTDELFPFLNQQGYLRVITPTGEILRTDDAPASGTTVPVKKSRGAKKSAPVIQVVQDRLTVETRTKTRLLEALEAAFSLGKGDASIISHFSEKPSKFKTRSFSTKWENPATGTTLRPPTPSLFSFNNPVGACPTCRGFGRVIGIALEKAVPDPGLTLSEGAIKPFQGDRGEECQRDLIRNCKERDVDIHTPWGDLDEDTQEWIYYGDNPGASMEEMEDLWRDGGWYGVKGFFDWMETKAYKMHVRVFLSRFRSYTSCSTCRGRRLQPEALCFRIDGKTLPDLWQMPVNDLHPFLTGFQKTIKQRSAPIELVLNEITSRLGYLDQVGLGYLTLDRPARTLSGGEIERVNLTSCLGASLSNTLFVLDEPTVGLHARDIERLVKVMHDLRDKGNTLVVVEHEETVMRAADQLLDIGPGSGESGGTLIFQGPVNARPQVEDKPAETQGKDTAKPSTKEECGTLPWLSGRKKISVPASRRPPGEQSINIMGATRHNLRKLDAELPLGLFVCLTGVSGSGKSTLAHDVLHANLLKKFNKPLGETEPAPIRELRGSQYIDEVLLVDQSPLARTPRSTPAVLLGAFNQIRQLFAQTADARARNCNTGFFSFNSGEGRCDRCAGAGFEKVEMQFLSDLQVTCPDCSGRRYKPSTLDILYRGKSIAEVLEMTIDQALEFYGDSASFTGPTQKRHAQIRGALRPLSEVGLGYIKLGQPLNTLSGGESQRLKLCQILAENTGRKRGRKGNLLILDEPTTGLHFTDIERLLGVFQRLVDNGHSLLVIEHNLDVIKSADWIMELGPGAGADGGQLVAEGTPEDIARLKTETARYLKPLLVKPRASKNRAKDKSTDAPAPSTAPAVLAKPCIQLRGAREHNLKNVDIDIPRDEFVVVSGLSGSGKSTLAFDILFAEGQRRFLDSMSAYARQFAEQLEKPDLDLLNGLPPTVAIEQRVSQGGMKSTVATVTELWNFIRLLYAKLGTRYCPDCDVPVEKQSIAAIEKTIRTHLKNGPVAVMAPIIRGRKGYHTEIAEWALKQGFSKLLVDRQFKEAEGFQRLTRYQEHDIDVVVAEIDPTRKPSRSPSAARRTTRGKTEQPTTLPEAIERALEIGKGTLKIFTPDKKLVLLSTEASCPSCNESFDELDPRLFSFNSPYGWCLECRGHGRIPKRRRHFDASGHDSVLAAELDADRKVARMDDDELVDCPECHGTRLNPESRAVRLDASKSSRSRSQGLSIAELSHLSVHDATGHFTKVRFTAERDKLIARDVLPEITQRLDFLNHVGLGYLQLDRSANTLSGGESQRIRLAAQLGSNLRGVLYVLDEPTIGLHPRDNSQLLDTLIGLRDRGNSLIVVEHDEDTIAKADHLIDLGPAAGRLGGEIVYQGAPPRIGSTAAQAAPQPGKKTPRSSARRKATAKTPTKAQQASPTYQALTHPITHPMRGERRTIPKSHKHLKLTGCTVNNLDDLDVAIPIGRLTVLTGISGSGKSTLMHQCIAPVFSKSTKGRTYRKVTGQTTIKSCYTVDQSPIGKTSRSCPATYVKVFDDIRKLFAQLPEARMRGYEASRFSFNTGDGRCPTCEGNGRVKLEMDFLPTTWIPCDTCNEQRYNPATLEIRFRGKNIGEVLHMTIEQAAAFFESQPRIATPLQLLADTGLGYLQLGQPSPTVSGGEAQRIKLVSQLIKGRSAKAKLNSAALKTRNLYLIEEPTVGLHLEDVRKLIDVLHRLVDEGHTVIVIEHHMAVAAEADWILDLGPEGGEGGGKLVTQGSPEKVAASKRSRTAPFLRAELA</sequence>
<feature type="compositionally biased region" description="Basic and acidic residues" evidence="17">
    <location>
        <begin position="607"/>
        <end position="629"/>
    </location>
</feature>
<evidence type="ECO:0000256" key="14">
    <source>
        <dbReference type="ARBA" id="ARBA00038000"/>
    </source>
</evidence>
<dbReference type="InterPro" id="IPR013815">
    <property type="entry name" value="ATP_grasp_subdomain_1"/>
</dbReference>
<dbReference type="PROSITE" id="PS00211">
    <property type="entry name" value="ABC_TRANSPORTER_1"/>
    <property type="match status" value="3"/>
</dbReference>
<dbReference type="Pfam" id="PF17755">
    <property type="entry name" value="UvrA_DNA-bind"/>
    <property type="match status" value="1"/>
</dbReference>
<feature type="compositionally biased region" description="Low complexity" evidence="17">
    <location>
        <begin position="1574"/>
        <end position="1583"/>
    </location>
</feature>
<keyword evidence="6" id="KW-0227">DNA damage</keyword>
<dbReference type="GO" id="GO:0008270">
    <property type="term" value="F:zinc ion binding"/>
    <property type="evidence" value="ECO:0007669"/>
    <property type="project" value="UniProtKB-KW"/>
</dbReference>
<proteinExistence type="inferred from homology"/>